<dbReference type="KEGG" id="sbro:GQF42_37945"/>
<evidence type="ECO:0000313" key="1">
    <source>
        <dbReference type="EMBL" id="QHA08285.1"/>
    </source>
</evidence>
<dbReference type="Proteomes" id="UP000436138">
    <property type="component" value="Chromosome"/>
</dbReference>
<dbReference type="InterPro" id="IPR038128">
    <property type="entry name" value="Gamma_PGA_hydro_sf"/>
</dbReference>
<dbReference type="Pfam" id="PF05908">
    <property type="entry name" value="Gamma_PGA_hydro"/>
    <property type="match status" value="1"/>
</dbReference>
<gene>
    <name evidence="1" type="ORF">GQF42_37945</name>
</gene>
<dbReference type="InterPro" id="IPR008585">
    <property type="entry name" value="Gamma_PGA_hydro"/>
</dbReference>
<protein>
    <recommendedName>
        <fullName evidence="3">Replication protein</fullName>
    </recommendedName>
</protein>
<dbReference type="AlphaFoldDB" id="A0A6I6NH67"/>
<evidence type="ECO:0000313" key="2">
    <source>
        <dbReference type="Proteomes" id="UP000436138"/>
    </source>
</evidence>
<keyword evidence="2" id="KW-1185">Reference proteome</keyword>
<dbReference type="Gene3D" id="3.40.630.100">
    <property type="entry name" value="Poly-gamma-glutamate hydrolase, zinc-binding motif"/>
    <property type="match status" value="1"/>
</dbReference>
<name>A0A6I6NH67_9ACTN</name>
<evidence type="ECO:0008006" key="3">
    <source>
        <dbReference type="Google" id="ProtNLM"/>
    </source>
</evidence>
<reference evidence="1 2" key="1">
    <citation type="submission" date="2019-12" db="EMBL/GenBank/DDBJ databases">
        <title>Streptomyces sp. strain T44 isolated from rhizosphere soil of Broussonetia papyrifera.</title>
        <authorList>
            <person name="Mo P."/>
        </authorList>
    </citation>
    <scope>NUCLEOTIDE SEQUENCE [LARGE SCALE GENOMIC DNA]</scope>
    <source>
        <strain evidence="1 2">T44</strain>
    </source>
</reference>
<accession>A0A6I6NH67</accession>
<organism evidence="1 2">
    <name type="scientific">Streptomyces broussonetiae</name>
    <dbReference type="NCBI Taxonomy" id="2686304"/>
    <lineage>
        <taxon>Bacteria</taxon>
        <taxon>Bacillati</taxon>
        <taxon>Actinomycetota</taxon>
        <taxon>Actinomycetes</taxon>
        <taxon>Kitasatosporales</taxon>
        <taxon>Streptomycetaceae</taxon>
        <taxon>Streptomyces</taxon>
    </lineage>
</organism>
<dbReference type="RefSeq" id="WP_158927542.1">
    <property type="nucleotide sequence ID" value="NZ_CP047020.1"/>
</dbReference>
<proteinExistence type="predicted"/>
<sequence>MGHTERVEIDGVALLATLEPGGSGVGLLALHAGTEGGTAQLAEAVARRCGATSLVFTQPETSAPVHITSPRMAVDHCALLREFRSRVSLTVSLHGHQRRQARHTLFLGGGNRAATLLLGRELDVLAPAFRIVTDLAEIPAALRGLHPRNPVNLTRLAGVQVELPLSARTTGRTDQPPQPVVEAFVAGVGRLAETLPPATPEPS</sequence>
<dbReference type="EMBL" id="CP047020">
    <property type="protein sequence ID" value="QHA08285.1"/>
    <property type="molecule type" value="Genomic_DNA"/>
</dbReference>